<dbReference type="Proteomes" id="UP000565155">
    <property type="component" value="Unassembled WGS sequence"/>
</dbReference>
<evidence type="ECO:0000313" key="2">
    <source>
        <dbReference type="EMBL" id="NMR72641.1"/>
    </source>
</evidence>
<evidence type="ECO:0000313" key="3">
    <source>
        <dbReference type="Proteomes" id="UP000565155"/>
    </source>
</evidence>
<protein>
    <submittedName>
        <fullName evidence="2">Uncharacterized protein</fullName>
    </submittedName>
</protein>
<proteinExistence type="predicted"/>
<name>A0A7Y0MT40_VIBAL</name>
<gene>
    <name evidence="2" type="ORF">HKB35_03295</name>
</gene>
<feature type="region of interest" description="Disordered" evidence="1">
    <location>
        <begin position="1"/>
        <end position="40"/>
    </location>
</feature>
<comment type="caution">
    <text evidence="2">The sequence shown here is derived from an EMBL/GenBank/DDBJ whole genome shotgun (WGS) entry which is preliminary data.</text>
</comment>
<organism evidence="2 3">
    <name type="scientific">Vibrio alginolyticus</name>
    <dbReference type="NCBI Taxonomy" id="663"/>
    <lineage>
        <taxon>Bacteria</taxon>
        <taxon>Pseudomonadati</taxon>
        <taxon>Pseudomonadota</taxon>
        <taxon>Gammaproteobacteria</taxon>
        <taxon>Vibrionales</taxon>
        <taxon>Vibrionaceae</taxon>
        <taxon>Vibrio</taxon>
    </lineage>
</organism>
<evidence type="ECO:0000256" key="1">
    <source>
        <dbReference type="SAM" id="MobiDB-lite"/>
    </source>
</evidence>
<feature type="compositionally biased region" description="Basic and acidic residues" evidence="1">
    <location>
        <begin position="22"/>
        <end position="31"/>
    </location>
</feature>
<dbReference type="EMBL" id="JABCMA010000002">
    <property type="protein sequence ID" value="NMR72641.1"/>
    <property type="molecule type" value="Genomic_DNA"/>
</dbReference>
<reference evidence="2 3" key="1">
    <citation type="submission" date="2020-04" db="EMBL/GenBank/DDBJ databases">
        <title>Whole-genome sequencing of Vibrio spp. from China reveals different genetic environments of blaCTX-M-14 among diverse lineages.</title>
        <authorList>
            <person name="Zheng Z."/>
            <person name="Ye L."/>
            <person name="Chen S."/>
        </authorList>
    </citation>
    <scope>NUCLEOTIDE SEQUENCE [LARGE SCALE GENOMIC DNA]</scope>
    <source>
        <strain evidence="2 3">Vb1636</strain>
    </source>
</reference>
<dbReference type="AlphaFoldDB" id="A0A7Y0MT40"/>
<sequence length="56" mass="6235">MQELTVHHNPNSANKFAISGKAKQELQRDTQQRSLTNSELAPKGGFALELKTIDEI</sequence>
<accession>A0A7Y0MT40</accession>